<evidence type="ECO:0000313" key="2">
    <source>
        <dbReference type="EMBL" id="ETS60220.1"/>
    </source>
</evidence>
<comment type="caution">
    <text evidence="2">The sequence shown here is derived from an EMBL/GenBank/DDBJ whole genome shotgun (WGS) entry which is preliminary data.</text>
</comment>
<reference evidence="2 3" key="1">
    <citation type="journal article" date="2014" name="Genome Announc.">
        <title>Genome sequence of the basidiomycetous fungus Pseudozyma aphidis DSM70725, an efficient producer of biosurfactant mannosylerythritol lipids.</title>
        <authorList>
            <person name="Lorenz S."/>
            <person name="Guenther M."/>
            <person name="Grumaz C."/>
            <person name="Rupp S."/>
            <person name="Zibek S."/>
            <person name="Sohn K."/>
        </authorList>
    </citation>
    <scope>NUCLEOTIDE SEQUENCE [LARGE SCALE GENOMIC DNA]</scope>
    <source>
        <strain evidence="3">ATCC 32657 / CBS 517.83 / DSM 70725 / JCM 10318 / NBRC 10182 / NRRL Y-7954 / St-0401</strain>
    </source>
</reference>
<feature type="region of interest" description="Disordered" evidence="1">
    <location>
        <begin position="97"/>
        <end position="140"/>
    </location>
</feature>
<gene>
    <name evidence="2" type="ORF">PaG_05764</name>
</gene>
<dbReference type="AlphaFoldDB" id="W3VFF7"/>
<dbReference type="EMBL" id="AWNI01000038">
    <property type="protein sequence ID" value="ETS60220.1"/>
    <property type="molecule type" value="Genomic_DNA"/>
</dbReference>
<keyword evidence="3" id="KW-1185">Reference proteome</keyword>
<accession>W3VFF7</accession>
<organism evidence="2 3">
    <name type="scientific">Moesziomyces aphidis</name>
    <name type="common">Pseudozyma aphidis</name>
    <dbReference type="NCBI Taxonomy" id="84754"/>
    <lineage>
        <taxon>Eukaryota</taxon>
        <taxon>Fungi</taxon>
        <taxon>Dikarya</taxon>
        <taxon>Basidiomycota</taxon>
        <taxon>Ustilaginomycotina</taxon>
        <taxon>Ustilaginomycetes</taxon>
        <taxon>Ustilaginales</taxon>
        <taxon>Ustilaginaceae</taxon>
        <taxon>Moesziomyces</taxon>
    </lineage>
</organism>
<proteinExistence type="predicted"/>
<sequence>MHRSSLLLSARRLPQLDQSSAAKPASRFRVLGVMYLAGSTNPPKDERRFEARFHVPAAAAHIGRKILGGIVRGNAPVRSSGVRMDAFASDNLPVTNSGIGSSASIPPKDDIAPRVGLPDNNRLCSNRHSATTAREPTLHA</sequence>
<dbReference type="Proteomes" id="UP000019462">
    <property type="component" value="Unassembled WGS sequence"/>
</dbReference>
<evidence type="ECO:0000313" key="3">
    <source>
        <dbReference type="Proteomes" id="UP000019462"/>
    </source>
</evidence>
<evidence type="ECO:0000256" key="1">
    <source>
        <dbReference type="SAM" id="MobiDB-lite"/>
    </source>
</evidence>
<name>W3VFF7_MOEAP</name>
<dbReference type="HOGENOM" id="CLU_1835987_0_0_1"/>
<protein>
    <submittedName>
        <fullName evidence="2">Uncharacterized protein</fullName>
    </submittedName>
</protein>
<feature type="compositionally biased region" description="Polar residues" evidence="1">
    <location>
        <begin position="122"/>
        <end position="134"/>
    </location>
</feature>